<reference evidence="3 5" key="2">
    <citation type="submission" date="2016-10" db="EMBL/GenBank/DDBJ databases">
        <authorList>
            <person name="Varghese N."/>
            <person name="Submissions S."/>
        </authorList>
    </citation>
    <scope>NUCLEOTIDE SEQUENCE [LARGE SCALE GENOMIC DNA]</scope>
    <source>
        <strain evidence="3 5">DSM 2094</strain>
    </source>
</reference>
<gene>
    <name evidence="2" type="ORF">GX662_05435</name>
    <name evidence="3" type="ORF">SAMN04488507_100126</name>
    <name evidence="1" type="ORF">TFLO_740</name>
</gene>
<proteinExistence type="predicted"/>
<dbReference type="Proteomes" id="UP000589373">
    <property type="component" value="Unassembled WGS sequence"/>
</dbReference>
<dbReference type="InterPro" id="IPR036270">
    <property type="entry name" value="UPF0358_sf"/>
</dbReference>
<evidence type="ECO:0000313" key="1">
    <source>
        <dbReference type="EMBL" id="CZQ86290.1"/>
    </source>
</evidence>
<dbReference type="Proteomes" id="UP000199686">
    <property type="component" value="Unassembled WGS sequence"/>
</dbReference>
<evidence type="ECO:0000313" key="2">
    <source>
        <dbReference type="EMBL" id="NLD31688.1"/>
    </source>
</evidence>
<comment type="caution">
    <text evidence="3">The sequence shown here is derived from an EMBL/GenBank/DDBJ whole genome shotgun (WGS) entry which is preliminary data.</text>
</comment>
<evidence type="ECO:0000313" key="3">
    <source>
        <dbReference type="EMBL" id="SFH45413.1"/>
    </source>
</evidence>
<dbReference type="Gene3D" id="1.10.287.750">
    <property type="entry name" value="SO2669-like"/>
    <property type="match status" value="1"/>
</dbReference>
<accession>A0A143YEB1</accession>
<dbReference type="NCBIfam" id="NF010187">
    <property type="entry name" value="PRK13666.1"/>
    <property type="match status" value="1"/>
</dbReference>
<dbReference type="EMBL" id="JAAZCD010000125">
    <property type="protein sequence ID" value="NLD31688.1"/>
    <property type="molecule type" value="Genomic_DNA"/>
</dbReference>
<reference evidence="2 6" key="3">
    <citation type="journal article" date="2020" name="Biotechnol. Biofuels">
        <title>New insights from the biogas microbiome by comprehensive genome-resolved metagenomics of nearly 1600 species originating from multiple anaerobic digesters.</title>
        <authorList>
            <person name="Campanaro S."/>
            <person name="Treu L."/>
            <person name="Rodriguez-R L.M."/>
            <person name="Kovalovszki A."/>
            <person name="Ziels R.M."/>
            <person name="Maus I."/>
            <person name="Zhu X."/>
            <person name="Kougias P.G."/>
            <person name="Basile A."/>
            <person name="Luo G."/>
            <person name="Schluter A."/>
            <person name="Konstantinidis K.T."/>
            <person name="Angelidaki I."/>
        </authorList>
    </citation>
    <scope>NUCLEOTIDE SEQUENCE [LARGE SCALE GENOMIC DNA]</scope>
    <source>
        <strain evidence="2">AS07pgkLD_105</strain>
    </source>
</reference>
<dbReference type="RefSeq" id="WP_068562191.1">
    <property type="nucleotide sequence ID" value="NZ_CP089787.1"/>
</dbReference>
<dbReference type="STRING" id="82803.SAMN04488048_1171"/>
<dbReference type="SUPFAM" id="SSF140404">
    <property type="entry name" value="EF2458-like"/>
    <property type="match status" value="1"/>
</dbReference>
<protein>
    <submittedName>
        <fullName evidence="3">Uncharacterized protein YlaN, UPF0358 family</fullName>
    </submittedName>
    <submittedName>
        <fullName evidence="2">YlaN family protein</fullName>
    </submittedName>
</protein>
<keyword evidence="4" id="KW-1185">Reference proteome</keyword>
<evidence type="ECO:0000313" key="5">
    <source>
        <dbReference type="Proteomes" id="UP000199686"/>
    </source>
</evidence>
<dbReference type="InterPro" id="IPR009983">
    <property type="entry name" value="UPF0358"/>
</dbReference>
<dbReference type="OrthoDB" id="2135235at2"/>
<name>A0A143YEB1_9LACT</name>
<dbReference type="EMBL" id="FOQC01000001">
    <property type="protein sequence ID" value="SFH45413.1"/>
    <property type="molecule type" value="Genomic_DNA"/>
</dbReference>
<organism evidence="3 5">
    <name type="scientific">Trichococcus flocculiformis</name>
    <dbReference type="NCBI Taxonomy" id="82803"/>
    <lineage>
        <taxon>Bacteria</taxon>
        <taxon>Bacillati</taxon>
        <taxon>Bacillota</taxon>
        <taxon>Bacilli</taxon>
        <taxon>Lactobacillales</taxon>
        <taxon>Carnobacteriaceae</taxon>
        <taxon>Trichococcus</taxon>
    </lineage>
</organism>
<dbReference type="Pfam" id="PF07408">
    <property type="entry name" value="DUF1507"/>
    <property type="match status" value="1"/>
</dbReference>
<sequence>MDSINKTTALEILMQDAEKIYKLINSQKEHLCFANCPAFEDVVDTQMYGFSREVDYAVKLEIISKEDGHKILSDLEASLNAMYTNYFDQSKNDSADKGV</sequence>
<dbReference type="AlphaFoldDB" id="A0A143YEB1"/>
<evidence type="ECO:0000313" key="4">
    <source>
        <dbReference type="Proteomes" id="UP000195947"/>
    </source>
</evidence>
<dbReference type="Proteomes" id="UP000195947">
    <property type="component" value="Unassembled WGS sequence"/>
</dbReference>
<evidence type="ECO:0000313" key="6">
    <source>
        <dbReference type="Proteomes" id="UP000589373"/>
    </source>
</evidence>
<reference evidence="1 4" key="1">
    <citation type="submission" date="2016-02" db="EMBL/GenBank/DDBJ databases">
        <authorList>
            <person name="Strepis N."/>
        </authorList>
    </citation>
    <scope>NUCLEOTIDE SEQUENCE [LARGE SCALE GENOMIC DNA]</scope>
    <source>
        <strain evidence="1">Trichococcus flocculiformis</strain>
    </source>
</reference>
<dbReference type="EMBL" id="FJMZ01000005">
    <property type="protein sequence ID" value="CZQ86290.1"/>
    <property type="molecule type" value="Genomic_DNA"/>
</dbReference>